<dbReference type="GO" id="GO:0051257">
    <property type="term" value="P:meiotic spindle midzone assembly"/>
    <property type="evidence" value="ECO:0007669"/>
    <property type="project" value="TreeGrafter"/>
</dbReference>
<proteinExistence type="inferred from homology"/>
<feature type="compositionally biased region" description="Basic and acidic residues" evidence="17">
    <location>
        <begin position="823"/>
        <end position="863"/>
    </location>
</feature>
<keyword evidence="11" id="KW-0159">Chromosome partition</keyword>
<dbReference type="AlphaFoldDB" id="A0AAD1TGA9"/>
<keyword evidence="16" id="KW-0137">Centromere</keyword>
<dbReference type="InterPro" id="IPR022006">
    <property type="entry name" value="INCENP_N"/>
</dbReference>
<evidence type="ECO:0000259" key="19">
    <source>
        <dbReference type="Pfam" id="PF12178"/>
    </source>
</evidence>
<comment type="subcellular location">
    <subcellularLocation>
        <location evidence="4">Chromosome</location>
        <location evidence="4">Centromere</location>
        <location evidence="4">Kinetochore</location>
    </subcellularLocation>
    <subcellularLocation>
        <location evidence="2">Cytoplasm</location>
        <location evidence="2">Cytoskeleton</location>
        <location evidence="2">Spindle</location>
    </subcellularLocation>
    <subcellularLocation>
        <location evidence="3">Midbody</location>
    </subcellularLocation>
    <subcellularLocation>
        <location evidence="1">Nucleus</location>
    </subcellularLocation>
</comment>
<feature type="compositionally biased region" description="Pro residues" evidence="17">
    <location>
        <begin position="671"/>
        <end position="684"/>
    </location>
</feature>
<keyword evidence="6" id="KW-0158">Chromosome</keyword>
<evidence type="ECO:0000256" key="2">
    <source>
        <dbReference type="ARBA" id="ARBA00004186"/>
    </source>
</evidence>
<evidence type="ECO:0000256" key="4">
    <source>
        <dbReference type="ARBA" id="ARBA00004629"/>
    </source>
</evidence>
<dbReference type="GO" id="GO:0051310">
    <property type="term" value="P:metaphase chromosome alignment"/>
    <property type="evidence" value="ECO:0007669"/>
    <property type="project" value="TreeGrafter"/>
</dbReference>
<keyword evidence="15" id="KW-0131">Cell cycle</keyword>
<dbReference type="GO" id="GO:0005874">
    <property type="term" value="C:microtubule"/>
    <property type="evidence" value="ECO:0007669"/>
    <property type="project" value="UniProtKB-KW"/>
</dbReference>
<feature type="region of interest" description="Disordered" evidence="17">
    <location>
        <begin position="1"/>
        <end position="73"/>
    </location>
</feature>
<dbReference type="Gene3D" id="6.10.250.2990">
    <property type="match status" value="1"/>
</dbReference>
<keyword evidence="7" id="KW-0963">Cytoplasm</keyword>
<feature type="compositionally biased region" description="Basic and acidic residues" evidence="17">
    <location>
        <begin position="780"/>
        <end position="816"/>
    </location>
</feature>
<dbReference type="Gene3D" id="1.20.5.3600">
    <property type="match status" value="1"/>
</dbReference>
<feature type="region of interest" description="Disordered" evidence="17">
    <location>
        <begin position="988"/>
        <end position="1024"/>
    </location>
</feature>
<sequence length="1102" mass="126198">MKGNAKRVRMPRKIKVRPAPTETLRAAEAGAATLQVHNSRDKPSSAPVVRSLSPNILQDTDEGECRGEDSAEEGPQMFEELCERMLSALGLVQTSLSEVLDVKDELVSQNVPSSIQAQISLSTSKLFRSMLDLQVPSTELVRLVRLYGPQWEQKRQILNQLQGEHESFAQPLVFELFKRFGREKGASPAGARTHPDIESGGNRSNGPGHRDRHSGRESGGNRSNIPGERDRHSGTGAIMKEMECLSNLLQACTRKTEEFACSVDDKYMVWLLEIEEEARKMFNNDFNAEPELMPKTPSQKRRRKKRTSILPDENQDGKTRRISRRKSNVSWSTSVRRLSTKYQNKPADTSIQEFQEQPKRLTRAQASNAHPPVAEKPLAESPELVQKLVLRVSITEGDRKSAEMHVTDTVPLGTDPAKSPAPDHELPESASPVTPGANSRAIGKLILAHSSTPKQVSANLETIDLTKVSPQPAVEPEKEQKLDFSDTCTTPTGSRSDRRSVRRSLVVRQSTGHHASLVSKYSLATKRDSMTRKSVRKSIRRSISKKRAAMESSASSYKSYQSSVEIVDEEVTIKIRTDPEQTAQGTKDSAPKSPRRSARSRCFNKIAISNVPESDVSQKRITRRQSQTATVEESDAQCVRRKSYKRAVDEVSDDEQPVEPELQSPPRKKTPSPPCPPSKVVKPPPHMKSFLHTVQKNQLLMMTPGSIGKNFMVKTFIKRNTPLKTDPKEKERQRLETLRKKEEAEIQRKQKIEEEKKRKQEELKIRREERLRKVLQARERVEQLEEEKKKKIEQKFAQIDEKSEKVREDRLAEEKAKKKLIAKKQEDAENRRRQEEEMRRLKTKQMEEEERRNQELLQKKREEEEQERLRKLAEAKKLAEQRQAEQEREKQREQQLAAEREQQRLKLEREKERLEKERALQLQKELERAAQEKERQCREAEERKKKELQECLEKLQKDETKEQKAVAQTSALDVTVDIAKSPVSESYEMTPKGYKQPTTKINAENYGMDLNSDDSTDDESMPRKPIPAWASGNQLAQAMRQQYFNPIDVNKLCGTIENPKLEDIFNKSKPRYFKRTSSAVWHSPPMNSTRQHLAVGYGLKKY</sequence>
<keyword evidence="13" id="KW-0206">Cytoskeleton</keyword>
<feature type="domain" description="Chromosome passenger complex (CPC) protein INCENP N-terminal" evidence="19">
    <location>
        <begin position="243"/>
        <end position="278"/>
    </location>
</feature>
<keyword evidence="21" id="KW-1185">Reference proteome</keyword>
<feature type="region of interest" description="Disordered" evidence="17">
    <location>
        <begin position="739"/>
        <end position="767"/>
    </location>
</feature>
<feature type="domain" description="Inner centromere protein ARK-binding" evidence="18">
    <location>
        <begin position="1009"/>
        <end position="1065"/>
    </location>
</feature>
<dbReference type="Pfam" id="PF12178">
    <property type="entry name" value="INCENP_N"/>
    <property type="match status" value="1"/>
</dbReference>
<keyword evidence="9" id="KW-0493">Microtubule</keyword>
<feature type="compositionally biased region" description="Basic residues" evidence="17">
    <location>
        <begin position="533"/>
        <end position="547"/>
    </location>
</feature>
<evidence type="ECO:0000256" key="5">
    <source>
        <dbReference type="ARBA" id="ARBA00010042"/>
    </source>
</evidence>
<evidence type="ECO:0000256" key="6">
    <source>
        <dbReference type="ARBA" id="ARBA00022454"/>
    </source>
</evidence>
<dbReference type="GO" id="GO:0000776">
    <property type="term" value="C:kinetochore"/>
    <property type="evidence" value="ECO:0007669"/>
    <property type="project" value="UniProtKB-KW"/>
</dbReference>
<dbReference type="GO" id="GO:0000281">
    <property type="term" value="P:mitotic cytokinesis"/>
    <property type="evidence" value="ECO:0007669"/>
    <property type="project" value="TreeGrafter"/>
</dbReference>
<evidence type="ECO:0000256" key="7">
    <source>
        <dbReference type="ARBA" id="ARBA00022490"/>
    </source>
</evidence>
<feature type="region of interest" description="Disordered" evidence="17">
    <location>
        <begin position="877"/>
        <end position="898"/>
    </location>
</feature>
<evidence type="ECO:0000313" key="20">
    <source>
        <dbReference type="EMBL" id="CAH2326220.1"/>
    </source>
</evidence>
<keyword evidence="14" id="KW-0539">Nucleus</keyword>
<evidence type="ECO:0000256" key="1">
    <source>
        <dbReference type="ARBA" id="ARBA00004123"/>
    </source>
</evidence>
<feature type="compositionally biased region" description="Basic and acidic residues" evidence="17">
    <location>
        <begin position="475"/>
        <end position="484"/>
    </location>
</feature>
<name>A0AAD1TGA9_PELCU</name>
<feature type="compositionally biased region" description="Polar residues" evidence="17">
    <location>
        <begin position="328"/>
        <end position="355"/>
    </location>
</feature>
<evidence type="ECO:0000256" key="12">
    <source>
        <dbReference type="ARBA" id="ARBA00022838"/>
    </source>
</evidence>
<keyword evidence="12" id="KW-0995">Kinetochore</keyword>
<evidence type="ECO:0000259" key="18">
    <source>
        <dbReference type="Pfam" id="PF03941"/>
    </source>
</evidence>
<dbReference type="PANTHER" id="PTHR13142">
    <property type="entry name" value="INNER CENTROMERE PROTEIN"/>
    <property type="match status" value="1"/>
</dbReference>
<evidence type="ECO:0000256" key="8">
    <source>
        <dbReference type="ARBA" id="ARBA00022618"/>
    </source>
</evidence>
<evidence type="ECO:0000256" key="13">
    <source>
        <dbReference type="ARBA" id="ARBA00023212"/>
    </source>
</evidence>
<evidence type="ECO:0000256" key="14">
    <source>
        <dbReference type="ARBA" id="ARBA00023242"/>
    </source>
</evidence>
<feature type="region of interest" description="Disordered" evidence="17">
    <location>
        <begin position="288"/>
        <end position="377"/>
    </location>
</feature>
<organism evidence="20 21">
    <name type="scientific">Pelobates cultripes</name>
    <name type="common">Western spadefoot toad</name>
    <dbReference type="NCBI Taxonomy" id="61616"/>
    <lineage>
        <taxon>Eukaryota</taxon>
        <taxon>Metazoa</taxon>
        <taxon>Chordata</taxon>
        <taxon>Craniata</taxon>
        <taxon>Vertebrata</taxon>
        <taxon>Euteleostomi</taxon>
        <taxon>Amphibia</taxon>
        <taxon>Batrachia</taxon>
        <taxon>Anura</taxon>
        <taxon>Pelobatoidea</taxon>
        <taxon>Pelobatidae</taxon>
        <taxon>Pelobates</taxon>
    </lineage>
</organism>
<evidence type="ECO:0000256" key="17">
    <source>
        <dbReference type="SAM" id="MobiDB-lite"/>
    </source>
</evidence>
<feature type="compositionally biased region" description="Low complexity" evidence="17">
    <location>
        <begin position="552"/>
        <end position="561"/>
    </location>
</feature>
<feature type="compositionally biased region" description="Basic residues" evidence="17">
    <location>
        <begin position="1"/>
        <end position="16"/>
    </location>
</feature>
<dbReference type="EMBL" id="OW240923">
    <property type="protein sequence ID" value="CAH2326220.1"/>
    <property type="molecule type" value="Genomic_DNA"/>
</dbReference>
<keyword evidence="10" id="KW-0498">Mitosis</keyword>
<evidence type="ECO:0000256" key="16">
    <source>
        <dbReference type="ARBA" id="ARBA00023328"/>
    </source>
</evidence>
<protein>
    <submittedName>
        <fullName evidence="20">Inner centromere isoform X1</fullName>
    </submittedName>
</protein>
<accession>A0AAD1TGA9</accession>
<gene>
    <name evidence="20" type="ORF">PECUL_23A000091</name>
</gene>
<evidence type="ECO:0000256" key="11">
    <source>
        <dbReference type="ARBA" id="ARBA00022829"/>
    </source>
</evidence>
<dbReference type="GO" id="GO:0030496">
    <property type="term" value="C:midbody"/>
    <property type="evidence" value="ECO:0007669"/>
    <property type="project" value="UniProtKB-SubCell"/>
</dbReference>
<dbReference type="InterPro" id="IPR005635">
    <property type="entry name" value="Inner_centromere_prot_ARK-bd"/>
</dbReference>
<dbReference type="Proteomes" id="UP001295444">
    <property type="component" value="Chromosome 12"/>
</dbReference>
<keyword evidence="8" id="KW-0132">Cell division</keyword>
<feature type="region of interest" description="Disordered" evidence="17">
    <location>
        <begin position="575"/>
        <end position="684"/>
    </location>
</feature>
<dbReference type="PANTHER" id="PTHR13142:SF1">
    <property type="entry name" value="INNER CENTROMERE PROTEIN"/>
    <property type="match status" value="1"/>
</dbReference>
<dbReference type="GO" id="GO:0005634">
    <property type="term" value="C:nucleus"/>
    <property type="evidence" value="ECO:0007669"/>
    <property type="project" value="UniProtKB-SubCell"/>
</dbReference>
<feature type="region of interest" description="Disordered" evidence="17">
    <location>
        <begin position="467"/>
        <end position="561"/>
    </location>
</feature>
<comment type="similarity">
    <text evidence="5">Belongs to the INCENP family.</text>
</comment>
<dbReference type="Pfam" id="PF03941">
    <property type="entry name" value="INCENP_ARK-bind"/>
    <property type="match status" value="1"/>
</dbReference>
<evidence type="ECO:0000256" key="15">
    <source>
        <dbReference type="ARBA" id="ARBA00023306"/>
    </source>
</evidence>
<evidence type="ECO:0000256" key="3">
    <source>
        <dbReference type="ARBA" id="ARBA00004214"/>
    </source>
</evidence>
<evidence type="ECO:0000313" key="21">
    <source>
        <dbReference type="Proteomes" id="UP001295444"/>
    </source>
</evidence>
<feature type="region of interest" description="Disordered" evidence="17">
    <location>
        <begin position="185"/>
        <end position="233"/>
    </location>
</feature>
<dbReference type="GO" id="GO:1990385">
    <property type="term" value="C:meiotic spindle midzone"/>
    <property type="evidence" value="ECO:0007669"/>
    <property type="project" value="TreeGrafter"/>
</dbReference>
<feature type="region of interest" description="Disordered" evidence="17">
    <location>
        <begin position="409"/>
        <end position="437"/>
    </location>
</feature>
<reference evidence="20" key="1">
    <citation type="submission" date="2022-03" db="EMBL/GenBank/DDBJ databases">
        <authorList>
            <person name="Alioto T."/>
            <person name="Alioto T."/>
            <person name="Gomez Garrido J."/>
        </authorList>
    </citation>
    <scope>NUCLEOTIDE SEQUENCE</scope>
</reference>
<dbReference type="GO" id="GO:0032133">
    <property type="term" value="C:chromosome passenger complex"/>
    <property type="evidence" value="ECO:0007669"/>
    <property type="project" value="TreeGrafter"/>
</dbReference>
<evidence type="ECO:0000256" key="10">
    <source>
        <dbReference type="ARBA" id="ARBA00022776"/>
    </source>
</evidence>
<feature type="compositionally biased region" description="Basic residues" evidence="17">
    <location>
        <begin position="298"/>
        <end position="307"/>
    </location>
</feature>
<evidence type="ECO:0000256" key="9">
    <source>
        <dbReference type="ARBA" id="ARBA00022701"/>
    </source>
</evidence>
<feature type="region of interest" description="Disordered" evidence="17">
    <location>
        <begin position="780"/>
        <end position="863"/>
    </location>
</feature>